<evidence type="ECO:0008006" key="4">
    <source>
        <dbReference type="Google" id="ProtNLM"/>
    </source>
</evidence>
<keyword evidence="1" id="KW-0732">Signal</keyword>
<dbReference type="Gene3D" id="3.20.20.80">
    <property type="entry name" value="Glycosidases"/>
    <property type="match status" value="1"/>
</dbReference>
<organism evidence="2 3">
    <name type="scientific">Polaribacter gangjinensis</name>
    <dbReference type="NCBI Taxonomy" id="574710"/>
    <lineage>
        <taxon>Bacteria</taxon>
        <taxon>Pseudomonadati</taxon>
        <taxon>Bacteroidota</taxon>
        <taxon>Flavobacteriia</taxon>
        <taxon>Flavobacteriales</taxon>
        <taxon>Flavobacteriaceae</taxon>
    </lineage>
</organism>
<evidence type="ECO:0000313" key="2">
    <source>
        <dbReference type="EMBL" id="PQJ75929.1"/>
    </source>
</evidence>
<evidence type="ECO:0000256" key="1">
    <source>
        <dbReference type="SAM" id="SignalP"/>
    </source>
</evidence>
<sequence length="362" mass="41727">MKIMKALINKFLTLLVILSIFSCTEDDITEGGNTILDYDIPQVPVTSDYIVGSRYLRFGRLGTVVETPTIGVYNGNLGDPLIYEAHVKQAQTAGIDFFIFEMRSSNNISQYNQDISFIDGLLTAPNANDIKFAISYNFANMNLNNNNRIEARNLVTKFIDDFTKMIPYFQKSNYMSINGKKVVYIFNAFNLFSDDNAALYQQMRAELSNQGFELFIIGDQQEWTPTLRFDFRFINAVDAVTHKTYALINVNQYDVLNTFHKFTDIAFNYHKNTWNKYNIEYVPTISPSINIRLQNPGSPTFIIEKNAQWFRDFCNIARRATGNSKLIILDSFNNWNNDTQVEAAESYGEDYLKIVREEFKTN</sequence>
<comment type="caution">
    <text evidence="2">The sequence shown here is derived from an EMBL/GenBank/DDBJ whole genome shotgun (WGS) entry which is preliminary data.</text>
</comment>
<feature type="signal peptide" evidence="1">
    <location>
        <begin position="1"/>
        <end position="25"/>
    </location>
</feature>
<feature type="chain" id="PRO_5015572700" description="Glycosyltransferase WbsX" evidence="1">
    <location>
        <begin position="26"/>
        <end position="362"/>
    </location>
</feature>
<dbReference type="Pfam" id="PF14307">
    <property type="entry name" value="Glyco_tran_WbsX"/>
    <property type="match status" value="1"/>
</dbReference>
<dbReference type="EMBL" id="MSCL01000001">
    <property type="protein sequence ID" value="PQJ75929.1"/>
    <property type="molecule type" value="Genomic_DNA"/>
</dbReference>
<name>A0A2S7WE80_9FLAO</name>
<keyword evidence="3" id="KW-1185">Reference proteome</keyword>
<dbReference type="Proteomes" id="UP000237608">
    <property type="component" value="Unassembled WGS sequence"/>
</dbReference>
<dbReference type="PROSITE" id="PS51257">
    <property type="entry name" value="PROKAR_LIPOPROTEIN"/>
    <property type="match status" value="1"/>
</dbReference>
<reference evidence="2 3" key="1">
    <citation type="submission" date="2016-12" db="EMBL/GenBank/DDBJ databases">
        <title>Trade-off between light-utilization and light-protection in marine flavobacteria.</title>
        <authorList>
            <person name="Kumagai Y."/>
            <person name="Yoshizawa S."/>
            <person name="Kogure K."/>
            <person name="Iwasaki W."/>
        </authorList>
    </citation>
    <scope>NUCLEOTIDE SEQUENCE [LARGE SCALE GENOMIC DNA]</scope>
    <source>
        <strain evidence="2 3">KCTC 22729</strain>
    </source>
</reference>
<accession>A0A2S7WE80</accession>
<dbReference type="AlphaFoldDB" id="A0A2S7WE80"/>
<dbReference type="InterPro" id="IPR032719">
    <property type="entry name" value="WbsX"/>
</dbReference>
<proteinExistence type="predicted"/>
<gene>
    <name evidence="2" type="ORF">BTO13_12155</name>
</gene>
<evidence type="ECO:0000313" key="3">
    <source>
        <dbReference type="Proteomes" id="UP000237608"/>
    </source>
</evidence>
<protein>
    <recommendedName>
        <fullName evidence="4">Glycosyltransferase WbsX</fullName>
    </recommendedName>
</protein>